<dbReference type="PANTHER" id="PTHR21499">
    <property type="entry name" value="ASPARTATE KINASE"/>
    <property type="match status" value="1"/>
</dbReference>
<dbReference type="Gene3D" id="3.30.2130.10">
    <property type="entry name" value="VC0802-like"/>
    <property type="match status" value="1"/>
</dbReference>
<dbReference type="SUPFAM" id="SSF53633">
    <property type="entry name" value="Carbamate kinase-like"/>
    <property type="match status" value="1"/>
</dbReference>
<dbReference type="InterPro" id="IPR005260">
    <property type="entry name" value="Asp_kin_monofn"/>
</dbReference>
<evidence type="ECO:0000256" key="5">
    <source>
        <dbReference type="ARBA" id="ARBA00022605"/>
    </source>
</evidence>
<dbReference type="CDD" id="cd04261">
    <property type="entry name" value="AAK_AKii-LysC-BS"/>
    <property type="match status" value="1"/>
</dbReference>
<evidence type="ECO:0000313" key="17">
    <source>
        <dbReference type="Proteomes" id="UP001248581"/>
    </source>
</evidence>
<comment type="pathway">
    <text evidence="1 13">Amino-acid biosynthesis; L-lysine biosynthesis via DAP pathway; (S)-tetrahydrodipicolinate from L-aspartate: step 1/4.</text>
</comment>
<dbReference type="EC" id="2.7.2.4" evidence="12"/>
<keyword evidence="6 12" id="KW-0808">Transferase</keyword>
<evidence type="ECO:0000256" key="3">
    <source>
        <dbReference type="ARBA" id="ARBA00005139"/>
    </source>
</evidence>
<dbReference type="CDD" id="cd04923">
    <property type="entry name" value="ACT_AK-LysC-DapG-like_2"/>
    <property type="match status" value="1"/>
</dbReference>
<dbReference type="PROSITE" id="PS00324">
    <property type="entry name" value="ASPARTOKINASE"/>
    <property type="match status" value="1"/>
</dbReference>
<dbReference type="GO" id="GO:0004072">
    <property type="term" value="F:aspartate kinase activity"/>
    <property type="evidence" value="ECO:0007669"/>
    <property type="project" value="UniProtKB-EC"/>
</dbReference>
<reference evidence="17" key="1">
    <citation type="submission" date="2023-09" db="EMBL/GenBank/DDBJ databases">
        <authorList>
            <person name="Li S."/>
            <person name="Li X."/>
            <person name="Zhang C."/>
            <person name="Zhao Z."/>
        </authorList>
    </citation>
    <scope>NUCLEOTIDE SEQUENCE [LARGE SCALE GENOMIC DNA]</scope>
    <source>
        <strain evidence="17">SQ345</strain>
    </source>
</reference>
<dbReference type="PANTHER" id="PTHR21499:SF3">
    <property type="entry name" value="ASPARTOKINASE"/>
    <property type="match status" value="1"/>
</dbReference>
<dbReference type="InterPro" id="IPR036393">
    <property type="entry name" value="AceGlu_kinase-like_sf"/>
</dbReference>
<comment type="pathway">
    <text evidence="3 13">Amino-acid biosynthesis; L-threonine biosynthesis; L-threonine from L-aspartate: step 1/5.</text>
</comment>
<evidence type="ECO:0000256" key="9">
    <source>
        <dbReference type="ARBA" id="ARBA00022840"/>
    </source>
</evidence>
<evidence type="ECO:0000256" key="6">
    <source>
        <dbReference type="ARBA" id="ARBA00022679"/>
    </source>
</evidence>
<keyword evidence="7" id="KW-0547">Nucleotide-binding</keyword>
<sequence length="406" mass="44256">MAVIVQKFGGTSVGSLERIEHVAQQIIKTKQQGHQVVAVLSAMSGETNRLTDLAVKLDPNPSARELDMLLASGEQVSIALLSIALIKRGYSAVSLLAHQIGMQTDNRFNKARILNVDNQRMLQELQQGHIVIVAGFQGVDSEGNITTLGRGGSDTSAVAIATALQAKECQIFTDVDGVYTTDPRIDENARKLPYVSFEEMLEMASSGAKVLQSRSVEFAGKHKMPLRVLSSFIEGEGTSITFEQQADKKHPVSAITSHKDEALISANGVIHGEKFRSKLLTLLAKVDIEIDMLTQTAEHVNKINFSFTVHRNDYVQAMCIAKSLTTEFSVDELFGNNKVVKVSAIGNGMRSHAGVAAELFECLFANNINVFLVSAAEIKISVLVKEADLIRAVQILHKKFQLNTII</sequence>
<dbReference type="InterPro" id="IPR018042">
    <property type="entry name" value="Aspartate_kinase_CS"/>
</dbReference>
<evidence type="ECO:0000256" key="10">
    <source>
        <dbReference type="ARBA" id="ARBA00023154"/>
    </source>
</evidence>
<evidence type="ECO:0000313" key="16">
    <source>
        <dbReference type="EMBL" id="WNC69442.1"/>
    </source>
</evidence>
<evidence type="ECO:0000256" key="8">
    <source>
        <dbReference type="ARBA" id="ARBA00022777"/>
    </source>
</evidence>
<dbReference type="NCBIfam" id="TIGR00657">
    <property type="entry name" value="asp_kinases"/>
    <property type="match status" value="1"/>
</dbReference>
<dbReference type="NCBIfam" id="NF005154">
    <property type="entry name" value="PRK06635.1-2"/>
    <property type="match status" value="1"/>
</dbReference>
<keyword evidence="5 13" id="KW-0028">Amino-acid biosynthesis</keyword>
<dbReference type="InterPro" id="IPR001341">
    <property type="entry name" value="Asp_kinase"/>
</dbReference>
<keyword evidence="10" id="KW-0457">Lysine biosynthesis</keyword>
<dbReference type="Proteomes" id="UP001248581">
    <property type="component" value="Chromosome"/>
</dbReference>
<feature type="domain" description="Aspartokinase ACT" evidence="15">
    <location>
        <begin position="342"/>
        <end position="400"/>
    </location>
</feature>
<evidence type="ECO:0000256" key="2">
    <source>
        <dbReference type="ARBA" id="ARBA00004986"/>
    </source>
</evidence>
<evidence type="ECO:0000256" key="12">
    <source>
        <dbReference type="RuleBase" id="RU003448"/>
    </source>
</evidence>
<keyword evidence="9" id="KW-0067">ATP-binding</keyword>
<evidence type="ECO:0000256" key="4">
    <source>
        <dbReference type="ARBA" id="ARBA00010122"/>
    </source>
</evidence>
<dbReference type="Gene3D" id="3.40.1160.10">
    <property type="entry name" value="Acetylglutamate kinase-like"/>
    <property type="match status" value="1"/>
</dbReference>
<keyword evidence="17" id="KW-1185">Reference proteome</keyword>
<accession>A0ABY9TL20</accession>
<dbReference type="NCBIfam" id="TIGR00656">
    <property type="entry name" value="asp_kin_monofn"/>
    <property type="match status" value="1"/>
</dbReference>
<name>A0ABY9TL20_9GAMM</name>
<comment type="catalytic activity">
    <reaction evidence="11 12">
        <text>L-aspartate + ATP = 4-phospho-L-aspartate + ADP</text>
        <dbReference type="Rhea" id="RHEA:23776"/>
        <dbReference type="ChEBI" id="CHEBI:29991"/>
        <dbReference type="ChEBI" id="CHEBI:30616"/>
        <dbReference type="ChEBI" id="CHEBI:57535"/>
        <dbReference type="ChEBI" id="CHEBI:456216"/>
        <dbReference type="EC" id="2.7.2.4"/>
    </reaction>
</comment>
<evidence type="ECO:0000259" key="15">
    <source>
        <dbReference type="Pfam" id="PF22468"/>
    </source>
</evidence>
<evidence type="ECO:0000256" key="13">
    <source>
        <dbReference type="RuleBase" id="RU004249"/>
    </source>
</evidence>
<dbReference type="SUPFAM" id="SSF55021">
    <property type="entry name" value="ACT-like"/>
    <property type="match status" value="2"/>
</dbReference>
<protein>
    <recommendedName>
        <fullName evidence="12">Aspartokinase</fullName>
        <ecNumber evidence="12">2.7.2.4</ecNumber>
    </recommendedName>
</protein>
<dbReference type="InterPro" id="IPR001048">
    <property type="entry name" value="Asp/Glu/Uridylate_kinase"/>
</dbReference>
<dbReference type="InterPro" id="IPR054352">
    <property type="entry name" value="ACT_Aspartokinase"/>
</dbReference>
<organism evidence="16 17">
    <name type="scientific">Thalassotalea nanhaiensis</name>
    <dbReference type="NCBI Taxonomy" id="3065648"/>
    <lineage>
        <taxon>Bacteria</taxon>
        <taxon>Pseudomonadati</taxon>
        <taxon>Pseudomonadota</taxon>
        <taxon>Gammaproteobacteria</taxon>
        <taxon>Alteromonadales</taxon>
        <taxon>Colwelliaceae</taxon>
        <taxon>Thalassotalea</taxon>
    </lineage>
</organism>
<dbReference type="InterPro" id="IPR045865">
    <property type="entry name" value="ACT-like_dom_sf"/>
</dbReference>
<feature type="domain" description="Aspartate/glutamate/uridylate kinase" evidence="14">
    <location>
        <begin position="3"/>
        <end position="230"/>
    </location>
</feature>
<dbReference type="Pfam" id="PF00696">
    <property type="entry name" value="AA_kinase"/>
    <property type="match status" value="1"/>
</dbReference>
<dbReference type="Pfam" id="PF22468">
    <property type="entry name" value="ACT_9"/>
    <property type="match status" value="1"/>
</dbReference>
<evidence type="ECO:0000256" key="7">
    <source>
        <dbReference type="ARBA" id="ARBA00022741"/>
    </source>
</evidence>
<evidence type="ECO:0000259" key="14">
    <source>
        <dbReference type="Pfam" id="PF00696"/>
    </source>
</evidence>
<dbReference type="InterPro" id="IPR041740">
    <property type="entry name" value="AKii-LysC-BS"/>
</dbReference>
<evidence type="ECO:0000256" key="1">
    <source>
        <dbReference type="ARBA" id="ARBA00004766"/>
    </source>
</evidence>
<dbReference type="PIRSF" id="PIRSF000726">
    <property type="entry name" value="Asp_kin"/>
    <property type="match status" value="1"/>
</dbReference>
<dbReference type="RefSeq" id="WP_348388585.1">
    <property type="nucleotide sequence ID" value="NZ_CP134146.1"/>
</dbReference>
<comment type="pathway">
    <text evidence="2 13">Amino-acid biosynthesis; L-methionine biosynthesis via de novo pathway; L-homoserine from L-aspartate: step 1/3.</text>
</comment>
<evidence type="ECO:0000256" key="11">
    <source>
        <dbReference type="ARBA" id="ARBA00047872"/>
    </source>
</evidence>
<keyword evidence="8 12" id="KW-0418">Kinase</keyword>
<gene>
    <name evidence="16" type="ORF">RI845_04650</name>
</gene>
<proteinExistence type="inferred from homology"/>
<dbReference type="NCBIfam" id="NF005155">
    <property type="entry name" value="PRK06635.1-4"/>
    <property type="match status" value="1"/>
</dbReference>
<dbReference type="EMBL" id="CP134146">
    <property type="protein sequence ID" value="WNC69442.1"/>
    <property type="molecule type" value="Genomic_DNA"/>
</dbReference>
<comment type="similarity">
    <text evidence="4 12">Belongs to the aspartokinase family.</text>
</comment>